<evidence type="ECO:0000256" key="3">
    <source>
        <dbReference type="ARBA" id="ARBA00011991"/>
    </source>
</evidence>
<dbReference type="InterPro" id="IPR003200">
    <property type="entry name" value="Nict_dMeBzImd_PRibTrfase"/>
</dbReference>
<keyword evidence="7 10" id="KW-0808">Transferase</keyword>
<evidence type="ECO:0000256" key="2">
    <source>
        <dbReference type="ARBA" id="ARBA00007110"/>
    </source>
</evidence>
<comment type="similarity">
    <text evidence="2 10">Belongs to the CobT family.</text>
</comment>
<dbReference type="STRING" id="104663.SAMN04488121_102110"/>
<dbReference type="GO" id="GO:0009236">
    <property type="term" value="P:cobalamin biosynthetic process"/>
    <property type="evidence" value="ECO:0007669"/>
    <property type="project" value="UniProtKB-UniRule"/>
</dbReference>
<keyword evidence="6 10" id="KW-0328">Glycosyltransferase</keyword>
<dbReference type="NCBIfam" id="TIGR03160">
    <property type="entry name" value="cobT_DBIPRT"/>
    <property type="match status" value="1"/>
</dbReference>
<dbReference type="FunFam" id="3.40.50.10210:FF:000001">
    <property type="entry name" value="Nicotinate-nucleotide--dimethylbenzimidazole phosphoribosyltransferase"/>
    <property type="match status" value="1"/>
</dbReference>
<dbReference type="InterPro" id="IPR023195">
    <property type="entry name" value="Nict_dMeBzImd_PRibTrfase_N"/>
</dbReference>
<dbReference type="SUPFAM" id="SSF52733">
    <property type="entry name" value="Nicotinate mononucleotide:5,6-dimethylbenzimidazole phosphoribosyltransferase (CobT)"/>
    <property type="match status" value="1"/>
</dbReference>
<evidence type="ECO:0000256" key="10">
    <source>
        <dbReference type="HAMAP-Rule" id="MF_00230"/>
    </source>
</evidence>
<sequence>MATFNISPVNKDIVAALQQKIDNKTKPHGSLGQLEKIALQVGAVQQTLTPALRQPTIVVFAGDHGIAKEGVSPFPQEVTYQMVFNFLQGGAGINVFTRQNCMEIRVVDAGVNFDFNQHPGLIHAKVGMGTNSYLHEPAMTQVQCEEAMEKGAAIVREIQQEGCNVIGFGEMGISNTSSAAIIMSLLCDIPLEQCIGRGTGWNDEGLARKKAIITAAMVRHKNIEKTPVNVLSTFGGFEIAMMCGAMLQAAASGMIVLVDGFISTSALLVASKMSAHILDYCIFTHQSNEQGHHLMLSHMKAVPLLSLGMRLGEGTGAAVAYPIILSAVNFLNEMASFESAGVSNKVDA</sequence>
<reference evidence="11 12" key="1">
    <citation type="submission" date="2016-10" db="EMBL/GenBank/DDBJ databases">
        <authorList>
            <person name="de Groot N.N."/>
        </authorList>
    </citation>
    <scope>NUCLEOTIDE SEQUENCE [LARGE SCALE GENOMIC DNA]</scope>
    <source>
        <strain evidence="11 12">DSM 527</strain>
    </source>
</reference>
<dbReference type="OrthoDB" id="9781491at2"/>
<keyword evidence="5 10" id="KW-0169">Cobalamin biosynthesis</keyword>
<comment type="catalytic activity">
    <reaction evidence="9 10">
        <text>5,6-dimethylbenzimidazole + nicotinate beta-D-ribonucleotide = alpha-ribazole 5'-phosphate + nicotinate + H(+)</text>
        <dbReference type="Rhea" id="RHEA:11196"/>
        <dbReference type="ChEBI" id="CHEBI:15378"/>
        <dbReference type="ChEBI" id="CHEBI:15890"/>
        <dbReference type="ChEBI" id="CHEBI:32544"/>
        <dbReference type="ChEBI" id="CHEBI:57502"/>
        <dbReference type="ChEBI" id="CHEBI:57918"/>
        <dbReference type="EC" id="2.4.2.21"/>
    </reaction>
</comment>
<dbReference type="HAMAP" id="MF_00230">
    <property type="entry name" value="CobT"/>
    <property type="match status" value="1"/>
</dbReference>
<dbReference type="GO" id="GO:0008939">
    <property type="term" value="F:nicotinate-nucleotide-dimethylbenzimidazole phosphoribosyltransferase activity"/>
    <property type="evidence" value="ECO:0007669"/>
    <property type="project" value="UniProtKB-UniRule"/>
</dbReference>
<evidence type="ECO:0000256" key="7">
    <source>
        <dbReference type="ARBA" id="ARBA00022679"/>
    </source>
</evidence>
<evidence type="ECO:0000256" key="4">
    <source>
        <dbReference type="ARBA" id="ARBA00015486"/>
    </source>
</evidence>
<evidence type="ECO:0000256" key="8">
    <source>
        <dbReference type="ARBA" id="ARBA00030686"/>
    </source>
</evidence>
<dbReference type="EC" id="2.4.2.21" evidence="3 10"/>
<evidence type="ECO:0000256" key="9">
    <source>
        <dbReference type="ARBA" id="ARBA00047340"/>
    </source>
</evidence>
<evidence type="ECO:0000313" key="12">
    <source>
        <dbReference type="Proteomes" id="UP000199045"/>
    </source>
</evidence>
<dbReference type="EMBL" id="FNBN01000002">
    <property type="protein sequence ID" value="SDF50239.1"/>
    <property type="molecule type" value="Genomic_DNA"/>
</dbReference>
<dbReference type="Gene3D" id="1.10.1610.10">
    <property type="match status" value="1"/>
</dbReference>
<dbReference type="UniPathway" id="UPA00061">
    <property type="reaction ID" value="UER00516"/>
</dbReference>
<dbReference type="Proteomes" id="UP000199045">
    <property type="component" value="Unassembled WGS sequence"/>
</dbReference>
<organism evidence="11 12">
    <name type="scientific">Chitinophaga filiformis</name>
    <name type="common">Myxococcus filiformis</name>
    <name type="synonym">Flexibacter filiformis</name>
    <dbReference type="NCBI Taxonomy" id="104663"/>
    <lineage>
        <taxon>Bacteria</taxon>
        <taxon>Pseudomonadati</taxon>
        <taxon>Bacteroidota</taxon>
        <taxon>Chitinophagia</taxon>
        <taxon>Chitinophagales</taxon>
        <taxon>Chitinophagaceae</taxon>
        <taxon>Chitinophaga</taxon>
    </lineage>
</organism>
<dbReference type="RefSeq" id="WP_089830198.1">
    <property type="nucleotide sequence ID" value="NZ_FNBN01000002.1"/>
</dbReference>
<proteinExistence type="inferred from homology"/>
<feature type="active site" description="Proton acceptor" evidence="10">
    <location>
        <position position="313"/>
    </location>
</feature>
<dbReference type="PANTHER" id="PTHR43463">
    <property type="entry name" value="NICOTINATE-NUCLEOTIDE--DIMETHYLBENZIMIDAZOLE PHOSPHORIBOSYLTRANSFERASE"/>
    <property type="match status" value="1"/>
</dbReference>
<comment type="function">
    <text evidence="10">Catalyzes the synthesis of alpha-ribazole-5'-phosphate from nicotinate mononucleotide (NAMN) and 5,6-dimethylbenzimidazole (DMB).</text>
</comment>
<dbReference type="InterPro" id="IPR036087">
    <property type="entry name" value="Nict_dMeBzImd_PRibTrfase_sf"/>
</dbReference>
<dbReference type="NCBIfam" id="NF000996">
    <property type="entry name" value="PRK00105.1"/>
    <property type="match status" value="1"/>
</dbReference>
<gene>
    <name evidence="10" type="primary">cobT</name>
    <name evidence="11" type="ORF">SAMN04488121_102110</name>
</gene>
<dbReference type="CDD" id="cd02439">
    <property type="entry name" value="DMB-PRT_CobT"/>
    <property type="match status" value="1"/>
</dbReference>
<evidence type="ECO:0000256" key="1">
    <source>
        <dbReference type="ARBA" id="ARBA00005049"/>
    </source>
</evidence>
<dbReference type="InterPro" id="IPR017846">
    <property type="entry name" value="Nict_dMeBzImd_PRibTrfase_bact"/>
</dbReference>
<dbReference type="PANTHER" id="PTHR43463:SF1">
    <property type="entry name" value="NICOTINATE-NUCLEOTIDE--DIMETHYLBENZIMIDAZOLE PHOSPHORIBOSYLTRANSFERASE"/>
    <property type="match status" value="1"/>
</dbReference>
<accession>A0A1G7LMP6</accession>
<protein>
    <recommendedName>
        <fullName evidence="4 10">Nicotinate-nucleotide--dimethylbenzimidazole phosphoribosyltransferase</fullName>
        <shortName evidence="10">NN:DBI PRT</shortName>
        <ecNumber evidence="3 10">2.4.2.21</ecNumber>
    </recommendedName>
    <alternativeName>
        <fullName evidence="8 10">N(1)-alpha-phosphoribosyltransferase</fullName>
    </alternativeName>
</protein>
<dbReference type="AlphaFoldDB" id="A0A1G7LMP6"/>
<dbReference type="Gene3D" id="3.40.50.10210">
    <property type="match status" value="1"/>
</dbReference>
<comment type="pathway">
    <text evidence="1 10">Nucleoside biosynthesis; alpha-ribazole biosynthesis; alpha-ribazole from 5,6-dimethylbenzimidazole: step 1/2.</text>
</comment>
<evidence type="ECO:0000313" key="11">
    <source>
        <dbReference type="EMBL" id="SDF50239.1"/>
    </source>
</evidence>
<evidence type="ECO:0000256" key="5">
    <source>
        <dbReference type="ARBA" id="ARBA00022573"/>
    </source>
</evidence>
<evidence type="ECO:0000256" key="6">
    <source>
        <dbReference type="ARBA" id="ARBA00022676"/>
    </source>
</evidence>
<dbReference type="Pfam" id="PF02277">
    <property type="entry name" value="DBI_PRT"/>
    <property type="match status" value="1"/>
</dbReference>
<name>A0A1G7LMP6_CHIFI</name>